<dbReference type="GO" id="GO:0000139">
    <property type="term" value="C:Golgi membrane"/>
    <property type="evidence" value="ECO:0007669"/>
    <property type="project" value="TreeGrafter"/>
</dbReference>
<dbReference type="GO" id="GO:0004571">
    <property type="term" value="F:mannosyl-oligosaccharide 1,2-alpha-mannosidase activity"/>
    <property type="evidence" value="ECO:0007669"/>
    <property type="project" value="InterPro"/>
</dbReference>
<reference evidence="7 8" key="1">
    <citation type="submission" date="2017-01" db="EMBL/GenBank/DDBJ databases">
        <authorList>
            <person name="Mah S.A."/>
            <person name="Swanson W.J."/>
            <person name="Moy G.W."/>
            <person name="Vacquier V.D."/>
        </authorList>
    </citation>
    <scope>NUCLEOTIDE SEQUENCE [LARGE SCALE GENOMIC DNA]</scope>
    <source>
        <strain evidence="7 8">GSMNP</strain>
    </source>
</reference>
<dbReference type="EMBL" id="LSSN01001436">
    <property type="protein sequence ID" value="OMJ19658.1"/>
    <property type="molecule type" value="Genomic_DNA"/>
</dbReference>
<comment type="similarity">
    <text evidence="3 6">Belongs to the glycosyl hydrolase 47 family.</text>
</comment>
<evidence type="ECO:0000256" key="5">
    <source>
        <dbReference type="ARBA" id="ARBA00023157"/>
    </source>
</evidence>
<keyword evidence="6" id="KW-0326">Glycosidase</keyword>
<evidence type="ECO:0000313" key="8">
    <source>
        <dbReference type="Proteomes" id="UP000187283"/>
    </source>
</evidence>
<accession>A0A1R1XYG6</accession>
<dbReference type="EC" id="3.2.1.-" evidence="6"/>
<evidence type="ECO:0000256" key="4">
    <source>
        <dbReference type="ARBA" id="ARBA00022801"/>
    </source>
</evidence>
<keyword evidence="8" id="KW-1185">Reference proteome</keyword>
<dbReference type="GO" id="GO:0036503">
    <property type="term" value="P:ERAD pathway"/>
    <property type="evidence" value="ECO:0007669"/>
    <property type="project" value="UniProtKB-ARBA"/>
</dbReference>
<dbReference type="GO" id="GO:0005509">
    <property type="term" value="F:calcium ion binding"/>
    <property type="evidence" value="ECO:0007669"/>
    <property type="project" value="InterPro"/>
</dbReference>
<evidence type="ECO:0000313" key="7">
    <source>
        <dbReference type="EMBL" id="OMJ19658.1"/>
    </source>
</evidence>
<proteinExistence type="inferred from homology"/>
<keyword evidence="4 6" id="KW-0378">Hydrolase</keyword>
<dbReference type="PRINTS" id="PR00747">
    <property type="entry name" value="GLYHDRLASE47"/>
</dbReference>
<dbReference type="SUPFAM" id="SSF48225">
    <property type="entry name" value="Seven-hairpin glycosidases"/>
    <property type="match status" value="1"/>
</dbReference>
<dbReference type="Pfam" id="PF01532">
    <property type="entry name" value="Glyco_hydro_47"/>
    <property type="match status" value="1"/>
</dbReference>
<dbReference type="GO" id="GO:0005783">
    <property type="term" value="C:endoplasmic reticulum"/>
    <property type="evidence" value="ECO:0007669"/>
    <property type="project" value="TreeGrafter"/>
</dbReference>
<dbReference type="Gene3D" id="1.50.10.10">
    <property type="match status" value="1"/>
</dbReference>
<sequence>MLISKVIFTFIFVYLHNYIFIIVSGEGNEKLDTNRPSSKEKIPGIEEKRGSIRKSMKHAWEGYRKYAFGKDELLPVTERWNNNWGVTLIDSLDTLYIMGMVEEFQEARDYLININFNQTIPGYHTSLFESVIRVLGGLLGAYDLSGEEIFLEKAKEVGDSLFLCFDHPSGVPYGFIDINK</sequence>
<dbReference type="OrthoDB" id="8118055at2759"/>
<comment type="pathway">
    <text evidence="2">Protein modification; protein glycosylation.</text>
</comment>
<dbReference type="AlphaFoldDB" id="A0A1R1XYG6"/>
<dbReference type="Proteomes" id="UP000187283">
    <property type="component" value="Unassembled WGS sequence"/>
</dbReference>
<dbReference type="InterPro" id="IPR036026">
    <property type="entry name" value="Seven-hairpin_glycosidases"/>
</dbReference>
<protein>
    <recommendedName>
        <fullName evidence="6">alpha-1,2-Mannosidase</fullName>
        <ecNumber evidence="6">3.2.1.-</ecNumber>
    </recommendedName>
</protein>
<evidence type="ECO:0000256" key="1">
    <source>
        <dbReference type="ARBA" id="ARBA00001913"/>
    </source>
</evidence>
<dbReference type="PANTHER" id="PTHR11742">
    <property type="entry name" value="MANNOSYL-OLIGOSACCHARIDE ALPHA-1,2-MANNOSIDASE-RELATED"/>
    <property type="match status" value="1"/>
</dbReference>
<name>A0A1R1XYG6_9FUNG</name>
<dbReference type="GO" id="GO:0005975">
    <property type="term" value="P:carbohydrate metabolic process"/>
    <property type="evidence" value="ECO:0007669"/>
    <property type="project" value="InterPro"/>
</dbReference>
<evidence type="ECO:0000256" key="6">
    <source>
        <dbReference type="RuleBase" id="RU361193"/>
    </source>
</evidence>
<keyword evidence="5" id="KW-1015">Disulfide bond</keyword>
<comment type="cofactor">
    <cofactor evidence="1">
        <name>Ca(2+)</name>
        <dbReference type="ChEBI" id="CHEBI:29108"/>
    </cofactor>
</comment>
<dbReference type="InterPro" id="IPR012341">
    <property type="entry name" value="6hp_glycosidase-like_sf"/>
</dbReference>
<dbReference type="InterPro" id="IPR001382">
    <property type="entry name" value="Glyco_hydro_47"/>
</dbReference>
<comment type="caution">
    <text evidence="7">The sequence shown here is derived from an EMBL/GenBank/DDBJ whole genome shotgun (WGS) entry which is preliminary data.</text>
</comment>
<organism evidence="7 8">
    <name type="scientific">Smittium culicis</name>
    <dbReference type="NCBI Taxonomy" id="133412"/>
    <lineage>
        <taxon>Eukaryota</taxon>
        <taxon>Fungi</taxon>
        <taxon>Fungi incertae sedis</taxon>
        <taxon>Zoopagomycota</taxon>
        <taxon>Kickxellomycotina</taxon>
        <taxon>Harpellomycetes</taxon>
        <taxon>Harpellales</taxon>
        <taxon>Legeriomycetaceae</taxon>
        <taxon>Smittium</taxon>
    </lineage>
</organism>
<dbReference type="PANTHER" id="PTHR11742:SF6">
    <property type="entry name" value="MANNOSYL-OLIGOSACCHARIDE ALPHA-1,2-MANNOSIDASE IA-RELATED"/>
    <property type="match status" value="1"/>
</dbReference>
<evidence type="ECO:0000256" key="3">
    <source>
        <dbReference type="ARBA" id="ARBA00007658"/>
    </source>
</evidence>
<dbReference type="STRING" id="133412.A0A1R1XYG6"/>
<dbReference type="InterPro" id="IPR050749">
    <property type="entry name" value="Glycosyl_Hydrolase_47"/>
</dbReference>
<gene>
    <name evidence="7" type="ORF">AYI70_g4591</name>
</gene>
<evidence type="ECO:0000256" key="2">
    <source>
        <dbReference type="ARBA" id="ARBA00004922"/>
    </source>
</evidence>